<dbReference type="GO" id="GO:0042802">
    <property type="term" value="F:identical protein binding"/>
    <property type="evidence" value="ECO:0007669"/>
    <property type="project" value="UniProtKB-ARBA"/>
</dbReference>
<keyword evidence="2 13" id="KW-0639">Primosome</keyword>
<keyword evidence="8 13" id="KW-0238">DNA-binding</keyword>
<evidence type="ECO:0000256" key="12">
    <source>
        <dbReference type="NCBIfam" id="TIGR00665"/>
    </source>
</evidence>
<keyword evidence="16" id="KW-1185">Reference proteome</keyword>
<dbReference type="InterPro" id="IPR027417">
    <property type="entry name" value="P-loop_NTPase"/>
</dbReference>
<comment type="similarity">
    <text evidence="1 13">Belongs to the helicase family. DnaB subfamily.</text>
</comment>
<dbReference type="InterPro" id="IPR007694">
    <property type="entry name" value="DNA_helicase_DnaB-like_C"/>
</dbReference>
<dbReference type="CDD" id="cd00984">
    <property type="entry name" value="DnaB_C"/>
    <property type="match status" value="1"/>
</dbReference>
<evidence type="ECO:0000256" key="9">
    <source>
        <dbReference type="ARBA" id="ARBA00023235"/>
    </source>
</evidence>
<dbReference type="GO" id="GO:0005524">
    <property type="term" value="F:ATP binding"/>
    <property type="evidence" value="ECO:0007669"/>
    <property type="project" value="UniProtKB-UniRule"/>
</dbReference>
<dbReference type="GO" id="GO:1990077">
    <property type="term" value="C:primosome complex"/>
    <property type="evidence" value="ECO:0007669"/>
    <property type="project" value="UniProtKB-UniRule"/>
</dbReference>
<comment type="function">
    <text evidence="10 13">The main replicative DNA helicase, it participates in initiation and elongation during chromosome replication. Travels ahead of the DNA replisome, separating dsDNA into templates for DNA synthesis. A processive ATP-dependent 5'-3' DNA helicase it has DNA-dependent ATPase activity.</text>
</comment>
<keyword evidence="4 13" id="KW-0547">Nucleotide-binding</keyword>
<dbReference type="PANTHER" id="PTHR30153:SF2">
    <property type="entry name" value="REPLICATIVE DNA HELICASE"/>
    <property type="match status" value="1"/>
</dbReference>
<dbReference type="InterPro" id="IPR016136">
    <property type="entry name" value="DNA_helicase_N/primase_C"/>
</dbReference>
<evidence type="ECO:0000256" key="3">
    <source>
        <dbReference type="ARBA" id="ARBA00022705"/>
    </source>
</evidence>
<keyword evidence="5 13" id="KW-0378">Hydrolase</keyword>
<sequence length="460" mass="51495">MSQQVPPRTDTLRERIPPHARDAELAVLGGIMLDPEALERLEGSLRPEHFYAEANSRIFHAVLDLSSKGQPIDALTVKDYLERRDELASCGGESYLVELISTVPTSANVRHYADIVRERSVLRDLLSVCSKVSREVYEEAGRDVNEHLDRAEKDILAVAETFNRSRPAFNKMNDLMVASYKELEARYAEKKAVTGVPSGFDDLDKMLSGMQRGDLIVVAGRPSMGKTAFSMNLAQNASIRSDDTGVVAIFSLEMSAQQIAMRMLAVEARVDMQLLRTGSFTSSDWSRLAGASGALADSAIFVDDTPSISVMEVRSKCRRLKREEKRLDLVVIDYLQLMSGRSDSERREQEISEITRALKGLAKELNVPVIVLSQLNRSLEARADKRPMMSDLRESGAIEQDADVIMFIYRDWVYNKKPENEGIAEIIIAKQRNGPTGTVKLAFLNRYTRFENYAGNDFDS</sequence>
<dbReference type="GO" id="GO:0003677">
    <property type="term" value="F:DNA binding"/>
    <property type="evidence" value="ECO:0007669"/>
    <property type="project" value="UniProtKB-UniRule"/>
</dbReference>
<evidence type="ECO:0000256" key="6">
    <source>
        <dbReference type="ARBA" id="ARBA00022806"/>
    </source>
</evidence>
<keyword evidence="7 13" id="KW-0067">ATP-binding</keyword>
<dbReference type="Gene3D" id="1.10.860.10">
    <property type="entry name" value="DNAb Helicase, Chain A"/>
    <property type="match status" value="1"/>
</dbReference>
<evidence type="ECO:0000256" key="10">
    <source>
        <dbReference type="ARBA" id="ARBA00044932"/>
    </source>
</evidence>
<evidence type="ECO:0000256" key="11">
    <source>
        <dbReference type="ARBA" id="ARBA00048954"/>
    </source>
</evidence>
<gene>
    <name evidence="15" type="primary">dnaB</name>
    <name evidence="15" type="ORF">FEF65_01805</name>
</gene>
<dbReference type="GO" id="GO:0005829">
    <property type="term" value="C:cytosol"/>
    <property type="evidence" value="ECO:0007669"/>
    <property type="project" value="TreeGrafter"/>
</dbReference>
<dbReference type="NCBIfam" id="NF004384">
    <property type="entry name" value="PRK05748.1"/>
    <property type="match status" value="1"/>
</dbReference>
<protein>
    <recommendedName>
        <fullName evidence="12 13">Replicative DNA helicase</fullName>
        <ecNumber evidence="12 13">5.6.2.3</ecNumber>
    </recommendedName>
</protein>
<dbReference type="GO" id="GO:0043139">
    <property type="term" value="F:5'-3' DNA helicase activity"/>
    <property type="evidence" value="ECO:0007669"/>
    <property type="project" value="UniProtKB-EC"/>
</dbReference>
<evidence type="ECO:0000313" key="15">
    <source>
        <dbReference type="EMBL" id="TLS69241.1"/>
    </source>
</evidence>
<evidence type="ECO:0000256" key="4">
    <source>
        <dbReference type="ARBA" id="ARBA00022741"/>
    </source>
</evidence>
<dbReference type="SUPFAM" id="SSF48024">
    <property type="entry name" value="N-terminal domain of DnaB helicase"/>
    <property type="match status" value="1"/>
</dbReference>
<proteinExistence type="inferred from homology"/>
<dbReference type="Pfam" id="PF00772">
    <property type="entry name" value="DnaB"/>
    <property type="match status" value="1"/>
</dbReference>
<dbReference type="SMART" id="SM00382">
    <property type="entry name" value="AAA"/>
    <property type="match status" value="1"/>
</dbReference>
<dbReference type="FunFam" id="1.10.860.10:FF:000001">
    <property type="entry name" value="Replicative DNA helicase"/>
    <property type="match status" value="1"/>
</dbReference>
<keyword evidence="6 13" id="KW-0347">Helicase</keyword>
<dbReference type="Pfam" id="PF03796">
    <property type="entry name" value="DnaB_C"/>
    <property type="match status" value="1"/>
</dbReference>
<accession>A0A5R9GSU2</accession>
<dbReference type="NCBIfam" id="TIGR00665">
    <property type="entry name" value="DnaB"/>
    <property type="match status" value="1"/>
</dbReference>
<feature type="domain" description="SF4 helicase" evidence="14">
    <location>
        <begin position="189"/>
        <end position="457"/>
    </location>
</feature>
<organism evidence="15 16">
    <name type="scientific">Mariprofundus erugo</name>
    <dbReference type="NCBI Taxonomy" id="2528639"/>
    <lineage>
        <taxon>Bacteria</taxon>
        <taxon>Pseudomonadati</taxon>
        <taxon>Pseudomonadota</taxon>
        <taxon>Candidatius Mariprofundia</taxon>
        <taxon>Mariprofundales</taxon>
        <taxon>Mariprofundaceae</taxon>
        <taxon>Mariprofundus</taxon>
    </lineage>
</organism>
<dbReference type="GO" id="GO:0006269">
    <property type="term" value="P:DNA replication, synthesis of primer"/>
    <property type="evidence" value="ECO:0007669"/>
    <property type="project" value="UniProtKB-UniRule"/>
</dbReference>
<dbReference type="EC" id="5.6.2.3" evidence="12 13"/>
<dbReference type="AlphaFoldDB" id="A0A5R9GSU2"/>
<evidence type="ECO:0000256" key="2">
    <source>
        <dbReference type="ARBA" id="ARBA00022515"/>
    </source>
</evidence>
<comment type="catalytic activity">
    <reaction evidence="11 13">
        <text>ATP + H2O = ADP + phosphate + H(+)</text>
        <dbReference type="Rhea" id="RHEA:13065"/>
        <dbReference type="ChEBI" id="CHEBI:15377"/>
        <dbReference type="ChEBI" id="CHEBI:15378"/>
        <dbReference type="ChEBI" id="CHEBI:30616"/>
        <dbReference type="ChEBI" id="CHEBI:43474"/>
        <dbReference type="ChEBI" id="CHEBI:456216"/>
        <dbReference type="EC" id="5.6.2.3"/>
    </reaction>
</comment>
<evidence type="ECO:0000256" key="13">
    <source>
        <dbReference type="RuleBase" id="RU362085"/>
    </source>
</evidence>
<keyword evidence="9" id="KW-0413">Isomerase</keyword>
<keyword evidence="3 13" id="KW-0235">DNA replication</keyword>
<dbReference type="InterPro" id="IPR036185">
    <property type="entry name" value="DNA_heli_DnaB-like_N_sf"/>
</dbReference>
<evidence type="ECO:0000256" key="1">
    <source>
        <dbReference type="ARBA" id="ARBA00008428"/>
    </source>
</evidence>
<evidence type="ECO:0000256" key="8">
    <source>
        <dbReference type="ARBA" id="ARBA00023125"/>
    </source>
</evidence>
<dbReference type="InterPro" id="IPR003593">
    <property type="entry name" value="AAA+_ATPase"/>
</dbReference>
<evidence type="ECO:0000256" key="5">
    <source>
        <dbReference type="ARBA" id="ARBA00022801"/>
    </source>
</evidence>
<evidence type="ECO:0000256" key="7">
    <source>
        <dbReference type="ARBA" id="ARBA00022840"/>
    </source>
</evidence>
<dbReference type="RefSeq" id="WP_138238054.1">
    <property type="nucleotide sequence ID" value="NZ_VBRY01000001.1"/>
</dbReference>
<reference evidence="15 16" key="1">
    <citation type="journal article" date="2019" name="Appl. Environ. Microbiol.">
        <title>Environmental Evidence and Genomic Insight of Iron-oxidizing Bacteria Preference Towards More Corrosion Resistant Stainless Steel at Higher Salinities.</title>
        <authorList>
            <person name="Garrison C.E."/>
            <person name="Price K.A."/>
            <person name="Field E.K."/>
        </authorList>
    </citation>
    <scope>NUCLEOTIDE SEQUENCE [LARGE SCALE GENOMIC DNA]</scope>
    <source>
        <strain evidence="15 16">P3</strain>
    </source>
</reference>
<dbReference type="PROSITE" id="PS51199">
    <property type="entry name" value="SF4_HELICASE"/>
    <property type="match status" value="1"/>
</dbReference>
<dbReference type="EMBL" id="VBRY01000001">
    <property type="protein sequence ID" value="TLS69241.1"/>
    <property type="molecule type" value="Genomic_DNA"/>
</dbReference>
<dbReference type="Proteomes" id="UP000306585">
    <property type="component" value="Unassembled WGS sequence"/>
</dbReference>
<dbReference type="InterPro" id="IPR007693">
    <property type="entry name" value="DNA_helicase_DnaB-like_N"/>
</dbReference>
<dbReference type="InterPro" id="IPR007692">
    <property type="entry name" value="DNA_helicase_DnaB"/>
</dbReference>
<evidence type="ECO:0000313" key="16">
    <source>
        <dbReference type="Proteomes" id="UP000306585"/>
    </source>
</evidence>
<dbReference type="GO" id="GO:0016887">
    <property type="term" value="F:ATP hydrolysis activity"/>
    <property type="evidence" value="ECO:0007669"/>
    <property type="project" value="RHEA"/>
</dbReference>
<dbReference type="PANTHER" id="PTHR30153">
    <property type="entry name" value="REPLICATIVE DNA HELICASE DNAB"/>
    <property type="match status" value="1"/>
</dbReference>
<comment type="caution">
    <text evidence="15">The sequence shown here is derived from an EMBL/GenBank/DDBJ whole genome shotgun (WGS) entry which is preliminary data.</text>
</comment>
<dbReference type="Gene3D" id="3.40.50.300">
    <property type="entry name" value="P-loop containing nucleotide triphosphate hydrolases"/>
    <property type="match status" value="1"/>
</dbReference>
<dbReference type="SUPFAM" id="SSF52540">
    <property type="entry name" value="P-loop containing nucleoside triphosphate hydrolases"/>
    <property type="match status" value="1"/>
</dbReference>
<dbReference type="OrthoDB" id="5288009at2"/>
<name>A0A5R9GSU2_9PROT</name>
<dbReference type="FunFam" id="3.40.50.300:FF:000076">
    <property type="entry name" value="Replicative DNA helicase"/>
    <property type="match status" value="1"/>
</dbReference>
<evidence type="ECO:0000259" key="14">
    <source>
        <dbReference type="PROSITE" id="PS51199"/>
    </source>
</evidence>